<feature type="coiled-coil region" evidence="1">
    <location>
        <begin position="367"/>
        <end position="397"/>
    </location>
</feature>
<dbReference type="eggNOG" id="ENOG502T3II">
    <property type="taxonomic scope" value="Eukaryota"/>
</dbReference>
<evidence type="ECO:0000313" key="3">
    <source>
        <dbReference type="Proteomes" id="UP000008068"/>
    </source>
</evidence>
<evidence type="ECO:0000256" key="1">
    <source>
        <dbReference type="SAM" id="Coils"/>
    </source>
</evidence>
<dbReference type="AlphaFoldDB" id="G0P2L9"/>
<dbReference type="STRING" id="135651.G0P2L9"/>
<accession>G0P2L9</accession>
<evidence type="ECO:0000313" key="2">
    <source>
        <dbReference type="EMBL" id="EGT43333.1"/>
    </source>
</evidence>
<organism evidence="3">
    <name type="scientific">Caenorhabditis brenneri</name>
    <name type="common">Nematode worm</name>
    <dbReference type="NCBI Taxonomy" id="135651"/>
    <lineage>
        <taxon>Eukaryota</taxon>
        <taxon>Metazoa</taxon>
        <taxon>Ecdysozoa</taxon>
        <taxon>Nematoda</taxon>
        <taxon>Chromadorea</taxon>
        <taxon>Rhabditida</taxon>
        <taxon>Rhabditina</taxon>
        <taxon>Rhabditomorpha</taxon>
        <taxon>Rhabditoidea</taxon>
        <taxon>Rhabditidae</taxon>
        <taxon>Peloderinae</taxon>
        <taxon>Caenorhabditis</taxon>
    </lineage>
</organism>
<dbReference type="EMBL" id="GL380028">
    <property type="protein sequence ID" value="EGT43333.1"/>
    <property type="molecule type" value="Genomic_DNA"/>
</dbReference>
<dbReference type="HOGENOM" id="CLU_028062_0_0_1"/>
<sequence>MQSDRDLLILSRHVLCSDCAINHHDGHQTINIEKIKYSKKDIKMTTSKMILELFRQGMDDQSYTTKCRLRHGRIESIGRDLLTILSELDYKEEGECGYLGELIKMELINKYIEDIDQKRNELIEFSTGKTECECNRLYNRLTGKRTLVNYKKDYDEMCRSEIERFTPGCPLFFKSHLKHQLKFYEMIAEVPPKKVTPEPFNDRQCPLCVTIDHNDHKQKPIDYYRKNWLDIVENIWKNELPPLSDFCYRCLDHLNLHFVGSSCGKWEDSGEADRMFNSLRFLEGRMDRRYRKKHLRNTCEKPDCLMKDPKFWKYEIIREVRIILRVIIIERYRHRNVSCQLKDIRMGSTFLEVIRTLLIIDLRKHSREEFNLILKNMDNALERLKKHKSIIEQEIQAPTCRCSELWTMNERVLEKKRTRNDATQGTRELCLEFKKSMEEMAKFSLKEEIPGCPMDFDHGIVLNPIVLEKLEDIDLEDSFEIIDLNLEDSFEIIDVKFY</sequence>
<name>G0P2L9_CAEBE</name>
<protein>
    <submittedName>
        <fullName evidence="2">Uncharacterized protein</fullName>
    </submittedName>
</protein>
<keyword evidence="1" id="KW-0175">Coiled coil</keyword>
<proteinExistence type="predicted"/>
<reference evidence="3" key="1">
    <citation type="submission" date="2011-07" db="EMBL/GenBank/DDBJ databases">
        <authorList>
            <consortium name="Caenorhabditis brenneri Sequencing and Analysis Consortium"/>
            <person name="Wilson R.K."/>
        </authorList>
    </citation>
    <scope>NUCLEOTIDE SEQUENCE [LARGE SCALE GENOMIC DNA]</scope>
    <source>
        <strain evidence="3">PB2801</strain>
    </source>
</reference>
<gene>
    <name evidence="2" type="ORF">CAEBREN_17696</name>
</gene>
<dbReference type="Proteomes" id="UP000008068">
    <property type="component" value="Unassembled WGS sequence"/>
</dbReference>
<dbReference type="InParanoid" id="G0P2L9"/>
<keyword evidence="3" id="KW-1185">Reference proteome</keyword>